<feature type="transmembrane region" description="Helical" evidence="6">
    <location>
        <begin position="447"/>
        <end position="464"/>
    </location>
</feature>
<dbReference type="InterPro" id="IPR001279">
    <property type="entry name" value="Metallo-B-lactamas"/>
</dbReference>
<keyword evidence="3 6" id="KW-0812">Transmembrane</keyword>
<dbReference type="Gene3D" id="3.60.15.10">
    <property type="entry name" value="Ribonuclease Z/Hydroxyacylglutathione hydrolase-like"/>
    <property type="match status" value="1"/>
</dbReference>
<dbReference type="AlphaFoldDB" id="A0A023D9V3"/>
<comment type="subcellular location">
    <subcellularLocation>
        <location evidence="1">Cell membrane</location>
        <topology evidence="1">Multi-pass membrane protein</topology>
    </subcellularLocation>
</comment>
<gene>
    <name evidence="8" type="primary">comEC</name>
    <name evidence="8" type="ORF">GCA01S_001_00790</name>
</gene>
<keyword evidence="9" id="KW-1185">Reference proteome</keyword>
<protein>
    <submittedName>
        <fullName evidence="8">Competence protein ComEC</fullName>
    </submittedName>
</protein>
<dbReference type="CDD" id="cd07731">
    <property type="entry name" value="ComA-like_MBL-fold"/>
    <property type="match status" value="1"/>
</dbReference>
<evidence type="ECO:0000256" key="6">
    <source>
        <dbReference type="SAM" id="Phobius"/>
    </source>
</evidence>
<dbReference type="Pfam" id="PF13567">
    <property type="entry name" value="DUF4131"/>
    <property type="match status" value="1"/>
</dbReference>
<dbReference type="NCBIfam" id="TIGR00360">
    <property type="entry name" value="ComEC_N-term"/>
    <property type="match status" value="1"/>
</dbReference>
<dbReference type="Pfam" id="PF03772">
    <property type="entry name" value="Competence"/>
    <property type="match status" value="1"/>
</dbReference>
<comment type="caution">
    <text evidence="8">The sequence shown here is derived from an EMBL/GenBank/DDBJ whole genome shotgun (WGS) entry which is preliminary data.</text>
</comment>
<evidence type="ECO:0000256" key="5">
    <source>
        <dbReference type="ARBA" id="ARBA00023136"/>
    </source>
</evidence>
<feature type="transmembrane region" description="Helical" evidence="6">
    <location>
        <begin position="229"/>
        <end position="252"/>
    </location>
</feature>
<dbReference type="InterPro" id="IPR004797">
    <property type="entry name" value="Competence_ComEC/Rec2"/>
</dbReference>
<dbReference type="RefSeq" id="WP_042406320.1">
    <property type="nucleotide sequence ID" value="NZ_BAWO01000001.1"/>
</dbReference>
<keyword evidence="2" id="KW-1003">Cell membrane</keyword>
<name>A0A023D9V3_9BACL</name>
<dbReference type="InterPro" id="IPR052159">
    <property type="entry name" value="Competence_DNA_uptake"/>
</dbReference>
<keyword evidence="4 6" id="KW-1133">Transmembrane helix</keyword>
<dbReference type="SUPFAM" id="SSF56281">
    <property type="entry name" value="Metallo-hydrolase/oxidoreductase"/>
    <property type="match status" value="1"/>
</dbReference>
<evidence type="ECO:0000256" key="3">
    <source>
        <dbReference type="ARBA" id="ARBA00022692"/>
    </source>
</evidence>
<feature type="transmembrane region" description="Helical" evidence="6">
    <location>
        <begin position="386"/>
        <end position="411"/>
    </location>
</feature>
<feature type="transmembrane region" description="Helical" evidence="6">
    <location>
        <begin position="354"/>
        <end position="374"/>
    </location>
</feature>
<dbReference type="PANTHER" id="PTHR30619">
    <property type="entry name" value="DNA INTERNALIZATION/COMPETENCE PROTEIN COMEC/REC2"/>
    <property type="match status" value="1"/>
</dbReference>
<evidence type="ECO:0000256" key="2">
    <source>
        <dbReference type="ARBA" id="ARBA00022475"/>
    </source>
</evidence>
<dbReference type="NCBIfam" id="TIGR00361">
    <property type="entry name" value="ComEC_Rec2"/>
    <property type="match status" value="1"/>
</dbReference>
<reference evidence="8 9" key="1">
    <citation type="submission" date="2014-04" db="EMBL/GenBank/DDBJ databases">
        <title>Whole genome shotgun sequence of Geobacillus caldoxylosilyticus NBRC 107762.</title>
        <authorList>
            <person name="Hosoyama A."/>
            <person name="Hosoyama Y."/>
            <person name="Katano-Makiyama Y."/>
            <person name="Tsuchikane K."/>
            <person name="Ohji S."/>
            <person name="Ichikawa N."/>
            <person name="Yamazoe A."/>
            <person name="Fujita N."/>
        </authorList>
    </citation>
    <scope>NUCLEOTIDE SEQUENCE [LARGE SCALE GENOMIC DNA]</scope>
    <source>
        <strain evidence="8 9">NBRC 107762</strain>
    </source>
</reference>
<evidence type="ECO:0000313" key="8">
    <source>
        <dbReference type="EMBL" id="GAJ38135.1"/>
    </source>
</evidence>
<dbReference type="InterPro" id="IPR004477">
    <property type="entry name" value="ComEC_N"/>
</dbReference>
<evidence type="ECO:0000259" key="7">
    <source>
        <dbReference type="SMART" id="SM00849"/>
    </source>
</evidence>
<evidence type="ECO:0000313" key="9">
    <source>
        <dbReference type="Proteomes" id="UP000023561"/>
    </source>
</evidence>
<accession>A0A023D9V3</accession>
<dbReference type="OrthoDB" id="9761531at2"/>
<organism evidence="8 9">
    <name type="scientific">Parageobacillus caldoxylosilyticus NBRC 107762</name>
    <dbReference type="NCBI Taxonomy" id="1220594"/>
    <lineage>
        <taxon>Bacteria</taxon>
        <taxon>Bacillati</taxon>
        <taxon>Bacillota</taxon>
        <taxon>Bacilli</taxon>
        <taxon>Bacillales</taxon>
        <taxon>Anoxybacillaceae</taxon>
        <taxon>Saccharococcus</taxon>
    </lineage>
</organism>
<dbReference type="InterPro" id="IPR035681">
    <property type="entry name" value="ComA-like_MBL"/>
</dbReference>
<dbReference type="GO" id="GO:0005886">
    <property type="term" value="C:plasma membrane"/>
    <property type="evidence" value="ECO:0007669"/>
    <property type="project" value="UniProtKB-SubCell"/>
</dbReference>
<dbReference type="PANTHER" id="PTHR30619:SF1">
    <property type="entry name" value="RECOMBINATION PROTEIN 2"/>
    <property type="match status" value="1"/>
</dbReference>
<feature type="domain" description="Metallo-beta-lactamase" evidence="7">
    <location>
        <begin position="503"/>
        <end position="714"/>
    </location>
</feature>
<sequence length="761" mass="86425">MRGNVVYIAVAAIFSITAAYARSTVAWLFLILYVLFLFIRKRRLFLVSVVASCLFYLHFVYMDQQNNTHLSYNMTVFLFRLTAPITIEGDRLQTIVNVNGEKLQLVYYIKSSREKQLLSSLLTPGTICKVKGTLERPALPRNPNAFHYRRYLRFHHIHWILTPQSILSQNCHLSSPTIYEQLLSLREKGIRQIEDHFPAETVGIVQALIYGERKQLDEALLEGYQKLGLIHLLAISGLHVTLLVGAVFFLLIRLFTRETATIMLLILLPVYVVLTGSSPSVIRACLTAMLFLAANYRKMTLPPLDTLSIAFLLMLIADPYMLWDVGFQLSFTVTFALILSSRVIMFCDSALWRLFWPALIAQLSALPLLVYYFFEMSLWGIILNMIFVPLYSFIILPLSVISVAVCAMNPLFSVPFMWLLQKVIVWSDKVVLLFSSSYPLSLTLGRPSFFLLIGYVAAILVAFVQMEKRRYWGIGWVFIVIALHALSPYIDRYGEVVFLDVGQGDCIYIELPYRKAVYLIDTGGTLPQQRETWQQRKRKWDVGKDVVIPFLKSNGVRSLDKLITTHEDVDHIGAAEEIIRTFAVKELLVSKGDGNHSPLQEKLLQLARQKHIHVLNVARGDRWSAGGTSFYVLHPSATDAKDNNNSIVLYAKLGGVSWLFTGDIEEAGEKELVNAFPRLKADVLKVAHHGSATSTTELFLDQIQPKIAVISVGEHNRYHHPSPSVIERLQKRNTLILRTDQHGAVRYTYVKNHGTFSVMLP</sequence>
<dbReference type="InterPro" id="IPR025405">
    <property type="entry name" value="DUF4131"/>
</dbReference>
<feature type="transmembrane region" description="Helical" evidence="6">
    <location>
        <begin position="471"/>
        <end position="490"/>
    </location>
</feature>
<dbReference type="Pfam" id="PF00753">
    <property type="entry name" value="Lactamase_B"/>
    <property type="match status" value="1"/>
</dbReference>
<dbReference type="InterPro" id="IPR036866">
    <property type="entry name" value="RibonucZ/Hydroxyglut_hydro"/>
</dbReference>
<dbReference type="EMBL" id="BAWO01000001">
    <property type="protein sequence ID" value="GAJ38135.1"/>
    <property type="molecule type" value="Genomic_DNA"/>
</dbReference>
<dbReference type="Proteomes" id="UP000023561">
    <property type="component" value="Unassembled WGS sequence"/>
</dbReference>
<feature type="transmembrane region" description="Helical" evidence="6">
    <location>
        <begin position="6"/>
        <end position="37"/>
    </location>
</feature>
<feature type="transmembrane region" description="Helical" evidence="6">
    <location>
        <begin position="44"/>
        <end position="62"/>
    </location>
</feature>
<dbReference type="SMART" id="SM00849">
    <property type="entry name" value="Lactamase_B"/>
    <property type="match status" value="1"/>
</dbReference>
<dbReference type="GO" id="GO:0030420">
    <property type="term" value="P:establishment of competence for transformation"/>
    <property type="evidence" value="ECO:0007669"/>
    <property type="project" value="InterPro"/>
</dbReference>
<evidence type="ECO:0000256" key="4">
    <source>
        <dbReference type="ARBA" id="ARBA00022989"/>
    </source>
</evidence>
<proteinExistence type="predicted"/>
<keyword evidence="5 6" id="KW-0472">Membrane</keyword>
<evidence type="ECO:0000256" key="1">
    <source>
        <dbReference type="ARBA" id="ARBA00004651"/>
    </source>
</evidence>